<proteinExistence type="inferred from homology"/>
<dbReference type="AlphaFoldDB" id="A0AAN8PLI5"/>
<evidence type="ECO:0000256" key="3">
    <source>
        <dbReference type="ARBA" id="ARBA00023015"/>
    </source>
</evidence>
<dbReference type="GO" id="GO:0051123">
    <property type="term" value="P:RNA polymerase II preinitiation complex assembly"/>
    <property type="evidence" value="ECO:0007669"/>
    <property type="project" value="TreeGrafter"/>
</dbReference>
<dbReference type="PANTHER" id="PTHR12228:SF0">
    <property type="entry name" value="TATA-BOX BINDING PROTEIN ASSOCIATED FACTOR 7"/>
    <property type="match status" value="1"/>
</dbReference>
<sequence>MSNKNAAKRRETPADAVNDLEQQFILRLPPGPAMALRHDVQTGSLTLKDKLSIEMQPDMRHARVRYGGEIFSAKLVDLPCIIDSLKTVDKKTFYKTADINKMLICTTEDDLSQEESDSPKKKDKEQKKFIYNHGITPPLKNVKKRRFRKTLKKKFMDQPEIEKEVKRLFRYDAEAIDVKWEIIRDEAEASTSGQIMEGSTSSRKIPPGLLQNEQETSMDVASYFGEVSSSEDEDKDINIMDSGEDEASRGPSTPRISYGSLDRTASESQDIPETDTGFQQYKLSELSSQLTQIRQKRHRKRLESMEANIEKEKLQDDYEDQFSQADSEKFDI</sequence>
<evidence type="ECO:0000256" key="4">
    <source>
        <dbReference type="ARBA" id="ARBA00023163"/>
    </source>
</evidence>
<evidence type="ECO:0000256" key="1">
    <source>
        <dbReference type="ARBA" id="ARBA00004123"/>
    </source>
</evidence>
<evidence type="ECO:0000313" key="8">
    <source>
        <dbReference type="EMBL" id="KAK6172230.1"/>
    </source>
</evidence>
<dbReference type="GO" id="GO:0016251">
    <property type="term" value="F:RNA polymerase II general transcription initiation factor activity"/>
    <property type="evidence" value="ECO:0007669"/>
    <property type="project" value="TreeGrafter"/>
</dbReference>
<dbReference type="InterPro" id="IPR006751">
    <property type="entry name" value="TAFII55_prot_cons_reg"/>
</dbReference>
<feature type="region of interest" description="Disordered" evidence="6">
    <location>
        <begin position="226"/>
        <end position="276"/>
    </location>
</feature>
<dbReference type="EMBL" id="JAZGQO010000011">
    <property type="protein sequence ID" value="KAK6172230.1"/>
    <property type="molecule type" value="Genomic_DNA"/>
</dbReference>
<dbReference type="Pfam" id="PF04658">
    <property type="entry name" value="TAFII55_N"/>
    <property type="match status" value="1"/>
</dbReference>
<evidence type="ECO:0000256" key="2">
    <source>
        <dbReference type="ARBA" id="ARBA00009368"/>
    </source>
</evidence>
<dbReference type="Proteomes" id="UP001347796">
    <property type="component" value="Unassembled WGS sequence"/>
</dbReference>
<comment type="caution">
    <text evidence="8">The sequence shown here is derived from an EMBL/GenBank/DDBJ whole genome shotgun (WGS) entry which is preliminary data.</text>
</comment>
<accession>A0AAN8PLI5</accession>
<name>A0AAN8PLI5_PATCE</name>
<feature type="compositionally biased region" description="Polar residues" evidence="6">
    <location>
        <begin position="266"/>
        <end position="276"/>
    </location>
</feature>
<feature type="compositionally biased region" description="Polar residues" evidence="6">
    <location>
        <begin position="189"/>
        <end position="203"/>
    </location>
</feature>
<evidence type="ECO:0000259" key="7">
    <source>
        <dbReference type="SMART" id="SM01370"/>
    </source>
</evidence>
<feature type="region of interest" description="Disordered" evidence="6">
    <location>
        <begin position="109"/>
        <end position="128"/>
    </location>
</feature>
<feature type="region of interest" description="Disordered" evidence="6">
    <location>
        <begin position="189"/>
        <end position="208"/>
    </location>
</feature>
<feature type="domain" description="TAFII55 protein conserved region" evidence="7">
    <location>
        <begin position="20"/>
        <end position="177"/>
    </location>
</feature>
<evidence type="ECO:0000256" key="5">
    <source>
        <dbReference type="ARBA" id="ARBA00023242"/>
    </source>
</evidence>
<dbReference type="GO" id="GO:0005669">
    <property type="term" value="C:transcription factor TFIID complex"/>
    <property type="evidence" value="ECO:0007669"/>
    <property type="project" value="InterPro"/>
</dbReference>
<comment type="similarity">
    <text evidence="2">Belongs to the TAF7 family.</text>
</comment>
<keyword evidence="5" id="KW-0539">Nucleus</keyword>
<reference evidence="8 9" key="1">
    <citation type="submission" date="2024-01" db="EMBL/GenBank/DDBJ databases">
        <title>The genome of the rayed Mediterranean limpet Patella caerulea (Linnaeus, 1758).</title>
        <authorList>
            <person name="Anh-Thu Weber A."/>
            <person name="Halstead-Nussloch G."/>
        </authorList>
    </citation>
    <scope>NUCLEOTIDE SEQUENCE [LARGE SCALE GENOMIC DNA]</scope>
    <source>
        <strain evidence="8">AATW-2023a</strain>
        <tissue evidence="8">Whole specimen</tissue>
    </source>
</reference>
<comment type="subcellular location">
    <subcellularLocation>
        <location evidence="1">Nucleus</location>
    </subcellularLocation>
</comment>
<organism evidence="8 9">
    <name type="scientific">Patella caerulea</name>
    <name type="common">Rayed Mediterranean limpet</name>
    <dbReference type="NCBI Taxonomy" id="87958"/>
    <lineage>
        <taxon>Eukaryota</taxon>
        <taxon>Metazoa</taxon>
        <taxon>Spiralia</taxon>
        <taxon>Lophotrochozoa</taxon>
        <taxon>Mollusca</taxon>
        <taxon>Gastropoda</taxon>
        <taxon>Patellogastropoda</taxon>
        <taxon>Patelloidea</taxon>
        <taxon>Patellidae</taxon>
        <taxon>Patella</taxon>
    </lineage>
</organism>
<feature type="region of interest" description="Disordered" evidence="6">
    <location>
        <begin position="308"/>
        <end position="332"/>
    </location>
</feature>
<protein>
    <recommendedName>
        <fullName evidence="7">TAFII55 protein conserved region domain-containing protein</fullName>
    </recommendedName>
</protein>
<evidence type="ECO:0000256" key="6">
    <source>
        <dbReference type="SAM" id="MobiDB-lite"/>
    </source>
</evidence>
<keyword evidence="4" id="KW-0804">Transcription</keyword>
<dbReference type="PANTHER" id="PTHR12228">
    <property type="entry name" value="TRANSCRIPTION INITIATION FACTOR TFIID 55 KD SUBUNIT-RELATED"/>
    <property type="match status" value="1"/>
</dbReference>
<gene>
    <name evidence="8" type="ORF">SNE40_015939</name>
</gene>
<dbReference type="CDD" id="cd08047">
    <property type="entry name" value="TAF7"/>
    <property type="match status" value="1"/>
</dbReference>
<dbReference type="SMART" id="SM01370">
    <property type="entry name" value="TAFII55_N"/>
    <property type="match status" value="1"/>
</dbReference>
<dbReference type="InterPro" id="IPR037817">
    <property type="entry name" value="TAF7"/>
</dbReference>
<keyword evidence="9" id="KW-1185">Reference proteome</keyword>
<keyword evidence="3" id="KW-0805">Transcription regulation</keyword>
<feature type="compositionally biased region" description="Basic and acidic residues" evidence="6">
    <location>
        <begin position="117"/>
        <end position="128"/>
    </location>
</feature>
<evidence type="ECO:0000313" key="9">
    <source>
        <dbReference type="Proteomes" id="UP001347796"/>
    </source>
</evidence>